<proteinExistence type="predicted"/>
<name>A0A1D3DNH4_9ACTN</name>
<gene>
    <name evidence="1" type="ORF">J116_004715</name>
</gene>
<dbReference type="STRING" id="1306406.J116_004715"/>
<evidence type="ECO:0000313" key="1">
    <source>
        <dbReference type="EMBL" id="OEJ93875.1"/>
    </source>
</evidence>
<dbReference type="AlphaFoldDB" id="A0A1D3DNH4"/>
<dbReference type="InterPro" id="IPR036736">
    <property type="entry name" value="ACP-like_sf"/>
</dbReference>
<dbReference type="Gene3D" id="1.10.1200.10">
    <property type="entry name" value="ACP-like"/>
    <property type="match status" value="1"/>
</dbReference>
<comment type="caution">
    <text evidence="1">The sequence shown here is derived from an EMBL/GenBank/DDBJ whole genome shotgun (WGS) entry which is preliminary data.</text>
</comment>
<dbReference type="Proteomes" id="UP000095329">
    <property type="component" value="Unassembled WGS sequence"/>
</dbReference>
<protein>
    <submittedName>
        <fullName evidence="1">Holo</fullName>
    </submittedName>
</protein>
<evidence type="ECO:0000313" key="2">
    <source>
        <dbReference type="Proteomes" id="UP000095329"/>
    </source>
</evidence>
<dbReference type="SUPFAM" id="SSF47336">
    <property type="entry name" value="ACP-like"/>
    <property type="match status" value="1"/>
</dbReference>
<dbReference type="OrthoDB" id="8778689at2"/>
<reference evidence="1 2" key="1">
    <citation type="journal article" date="2013" name="Genome Announc.">
        <title>Genome Sequence of Streptomyces violaceusniger Strain SPC6, a Halotolerant Streptomycete That Exhibits Rapid Growth and Development.</title>
        <authorList>
            <person name="Chen X."/>
            <person name="Zhang B."/>
            <person name="Zhang W."/>
            <person name="Wu X."/>
            <person name="Zhang M."/>
            <person name="Chen T."/>
            <person name="Liu G."/>
            <person name="Dyson P."/>
        </authorList>
    </citation>
    <scope>NUCLEOTIDE SEQUENCE [LARGE SCALE GENOMIC DNA]</scope>
    <source>
        <strain evidence="1 2">SPC6</strain>
    </source>
</reference>
<dbReference type="EMBL" id="ASHX02000001">
    <property type="protein sequence ID" value="OEJ93875.1"/>
    <property type="molecule type" value="Genomic_DNA"/>
</dbReference>
<sequence length="80" mass="8781">MSSSGIEAVRAWILARNPGRDHVGSDENILESRLVDSLSFVDLVYTIEAAADVEIDLDTIRISDFETISTIEKTFFSGSS</sequence>
<organism evidence="1 2">
    <name type="scientific">Streptomyces thermolilacinus SPC6</name>
    <dbReference type="NCBI Taxonomy" id="1306406"/>
    <lineage>
        <taxon>Bacteria</taxon>
        <taxon>Bacillati</taxon>
        <taxon>Actinomycetota</taxon>
        <taxon>Actinomycetes</taxon>
        <taxon>Kitasatosporales</taxon>
        <taxon>Streptomycetaceae</taxon>
        <taxon>Streptomyces</taxon>
    </lineage>
</organism>
<accession>A0A1D3DNH4</accession>
<keyword evidence="2" id="KW-1185">Reference proteome</keyword>